<proteinExistence type="predicted"/>
<dbReference type="KEGG" id="prag:EKN56_12760"/>
<sequence length="77" mass="8871">MQQYIKYIVTYLGDYPCGHRHPLQMTVSATDAQEAINKTNTALNDDRIDSTNHSLFSVLPKDYGDELRELDICHKEK</sequence>
<keyword evidence="2" id="KW-1185">Reference proteome</keyword>
<evidence type="ECO:0000313" key="1">
    <source>
        <dbReference type="EMBL" id="QBH97187.1"/>
    </source>
</evidence>
<reference evidence="1 2" key="1">
    <citation type="submission" date="2019-03" db="EMBL/GenBank/DDBJ databases">
        <title>Pragia sp. nov. isolated from the gut tract of Carduelis flavirostris.</title>
        <authorList>
            <person name="Ge Y."/>
        </authorList>
    </citation>
    <scope>NUCLEOTIDE SEQUENCE [LARGE SCALE GENOMIC DNA]</scope>
    <source>
        <strain evidence="1 2">CF-458</strain>
    </source>
</reference>
<dbReference type="Proteomes" id="UP000293154">
    <property type="component" value="Chromosome"/>
</dbReference>
<name>A0A411WM09_9GAMM</name>
<organism evidence="1 2">
    <name type="scientific">Limnobaculum zhutongyuii</name>
    <dbReference type="NCBI Taxonomy" id="2498113"/>
    <lineage>
        <taxon>Bacteria</taxon>
        <taxon>Pseudomonadati</taxon>
        <taxon>Pseudomonadota</taxon>
        <taxon>Gammaproteobacteria</taxon>
        <taxon>Enterobacterales</taxon>
        <taxon>Budviciaceae</taxon>
        <taxon>Limnobaculum</taxon>
    </lineage>
</organism>
<dbReference type="EMBL" id="CP034752">
    <property type="protein sequence ID" value="QBH97187.1"/>
    <property type="molecule type" value="Genomic_DNA"/>
</dbReference>
<protein>
    <submittedName>
        <fullName evidence="1">Uncharacterized protein</fullName>
    </submittedName>
</protein>
<dbReference type="AlphaFoldDB" id="A0A411WM09"/>
<accession>A0A411WM09</accession>
<evidence type="ECO:0000313" key="2">
    <source>
        <dbReference type="Proteomes" id="UP000293154"/>
    </source>
</evidence>
<gene>
    <name evidence="1" type="ORF">EKN56_12760</name>
</gene>
<dbReference type="RefSeq" id="WP_130592125.1">
    <property type="nucleotide sequence ID" value="NZ_CP034752.1"/>
</dbReference>
<dbReference type="OrthoDB" id="6445749at2"/>